<proteinExistence type="predicted"/>
<dbReference type="OrthoDB" id="8455278at2"/>
<feature type="region of interest" description="Disordered" evidence="1">
    <location>
        <begin position="227"/>
        <end position="250"/>
    </location>
</feature>
<dbReference type="InterPro" id="IPR027417">
    <property type="entry name" value="P-loop_NTPase"/>
</dbReference>
<keyword evidence="3" id="KW-1185">Reference proteome</keyword>
<evidence type="ECO:0000313" key="3">
    <source>
        <dbReference type="Proteomes" id="UP000198908"/>
    </source>
</evidence>
<sequence length="747" mass="82132">MAAHYTAAAKRNPGRKAWLVEFRHPLKNDASNKPGKKTRKGLGTEDETVANRLVEELNDLLRNEALWSLGARAEAAKAYDPRVVEIFYSEVEPRAASARQVCDRLLPLPTSEDGYARIVLIGAPGAGKTTLVRQLLGTHPKTERFPSTSANRTTTFPTELAMRDGDYEAVATFMSEHEARFEIEESISSAIVEAVDGNARQVARAFLEKSDMRFRLKYLLGSVDDGDDVDPYAEDDEEEETNDAETGFSVSPGERAVQQQTLAGYLKRIQAIADAGKADVESVQGALADMNAEDRGAALDLIEEQAVSSDAYFELVSDVLDEVKSKFDGIQSGRFEKTTTGWPLAWHIRCGADDRNAFLQSIRYFAGNAYQAFGKLLTPLVGGLRVVGPFGPMWAEQDARLILVDTEGLGHKANATADLTEGVLSLLHEADVILLVDSAKNGMTNFATGKAIESVVNAGYTRKLAVVFTHMDAMKGDNLKGQEKLDHVFGGLRNVAENQLAKNVSGDAARYLLQHLEGTTFYVGKIDALDPKPARPELNRLLQLLVDAQPAVFEPVAFPQYSMDNLVLGIQDAARDFRQQWQGLLGLSAHPHFRPRAWQTVKALTRRYAEGWDDGFVLQPAANLIASLSSSVSRFLESPIGWSGNPTPEQKRDTIDRIKAAVARQLPALSNRRLREQPQPVWLGAYALRGSGSTFERKMRVEGIYERWVPIPDARGDITALEFMEEVKALLTAAISDVEKAVEEATS</sequence>
<dbReference type="RefSeq" id="WP_092003220.1">
    <property type="nucleotide sequence ID" value="NZ_FMYQ01000029.1"/>
</dbReference>
<evidence type="ECO:0000256" key="1">
    <source>
        <dbReference type="SAM" id="MobiDB-lite"/>
    </source>
</evidence>
<accession>A0A1G6Z3W4</accession>
<evidence type="ECO:0000313" key="2">
    <source>
        <dbReference type="EMBL" id="SDD96647.1"/>
    </source>
</evidence>
<name>A0A1G6Z3W4_9BURK</name>
<dbReference type="AlphaFoldDB" id="A0A1G6Z3W4"/>
<organism evidence="2 3">
    <name type="scientific">Paraburkholderia lycopersici</name>
    <dbReference type="NCBI Taxonomy" id="416944"/>
    <lineage>
        <taxon>Bacteria</taxon>
        <taxon>Pseudomonadati</taxon>
        <taxon>Pseudomonadota</taxon>
        <taxon>Betaproteobacteria</taxon>
        <taxon>Burkholderiales</taxon>
        <taxon>Burkholderiaceae</taxon>
        <taxon>Paraburkholderia</taxon>
    </lineage>
</organism>
<feature type="compositionally biased region" description="Acidic residues" evidence="1">
    <location>
        <begin position="227"/>
        <end position="243"/>
    </location>
</feature>
<protein>
    <submittedName>
        <fullName evidence="2">Dynamin family protein</fullName>
    </submittedName>
</protein>
<dbReference type="EMBL" id="FMYQ01000029">
    <property type="protein sequence ID" value="SDD96647.1"/>
    <property type="molecule type" value="Genomic_DNA"/>
</dbReference>
<dbReference type="Proteomes" id="UP000198908">
    <property type="component" value="Unassembled WGS sequence"/>
</dbReference>
<dbReference type="Gene3D" id="3.40.50.300">
    <property type="entry name" value="P-loop containing nucleotide triphosphate hydrolases"/>
    <property type="match status" value="2"/>
</dbReference>
<reference evidence="3" key="1">
    <citation type="submission" date="2016-09" db="EMBL/GenBank/DDBJ databases">
        <authorList>
            <person name="Varghese N."/>
            <person name="Submissions S."/>
        </authorList>
    </citation>
    <scope>NUCLEOTIDE SEQUENCE [LARGE SCALE GENOMIC DNA]</scope>
    <source>
        <strain evidence="3">TNe-862</strain>
    </source>
</reference>
<dbReference type="SUPFAM" id="SSF52540">
    <property type="entry name" value="P-loop containing nucleoside triphosphate hydrolases"/>
    <property type="match status" value="1"/>
</dbReference>
<gene>
    <name evidence="2" type="ORF">SAMN05421548_12953</name>
</gene>